<dbReference type="InterPro" id="IPR038530">
    <property type="entry name" value="NiFe-hyd_HybE_sf"/>
</dbReference>
<name>A0A1H6HM81_MAGFU</name>
<evidence type="ECO:0000313" key="2">
    <source>
        <dbReference type="Proteomes" id="UP000182983"/>
    </source>
</evidence>
<dbReference type="Pfam" id="PF11939">
    <property type="entry name" value="NiFe-hyd_HybE"/>
    <property type="match status" value="1"/>
</dbReference>
<dbReference type="RefSeq" id="WP_074767638.1">
    <property type="nucleotide sequence ID" value="NZ_FNWO01000006.1"/>
</dbReference>
<dbReference type="OrthoDB" id="9808980at2"/>
<dbReference type="InterPro" id="IPR023994">
    <property type="entry name" value="NiFe-hyd_HybE"/>
</dbReference>
<keyword evidence="2" id="KW-1185">Reference proteome</keyword>
<proteinExistence type="predicted"/>
<accession>A0A1H6HM81</accession>
<dbReference type="EMBL" id="FNWO01000006">
    <property type="protein sequence ID" value="SEH35338.1"/>
    <property type="molecule type" value="Genomic_DNA"/>
</dbReference>
<organism evidence="1 2">
    <name type="scientific">Magnetospirillum fulvum</name>
    <name type="common">Rhodospirillum fulvum</name>
    <dbReference type="NCBI Taxonomy" id="1082"/>
    <lineage>
        <taxon>Bacteria</taxon>
        <taxon>Pseudomonadati</taxon>
        <taxon>Pseudomonadota</taxon>
        <taxon>Alphaproteobacteria</taxon>
        <taxon>Rhodospirillales</taxon>
        <taxon>Rhodospirillaceae</taxon>
        <taxon>Magnetospirillum</taxon>
    </lineage>
</organism>
<dbReference type="AlphaFoldDB" id="A0A1H6HM81"/>
<protein>
    <submittedName>
        <fullName evidence="1">[NiFe] hydrogenase assembly chaperone, HybE family</fullName>
    </submittedName>
</protein>
<sequence>MTDPAREVAERLDTLYRAIDARAMRGLPIHNPCLEVQTVGFRPYRGWALGALVTPWFMNLVLAAIPAGPPLPAAGPGESHTLDLPVGSLEFVVGDVEGFGRLDSLSLFSPMASFDDPAVTRVTAAAAVTALFEPVPSGTAATLAAPRNRRDLLFGRGAAAS</sequence>
<dbReference type="Proteomes" id="UP000182983">
    <property type="component" value="Unassembled WGS sequence"/>
</dbReference>
<dbReference type="Gene3D" id="3.30.1460.40">
    <property type="entry name" value="[NiFe]-hydrogenase assembly chaperone, HybE"/>
    <property type="match status" value="1"/>
</dbReference>
<dbReference type="NCBIfam" id="TIGR03993">
    <property type="entry name" value="hydrog_HybE"/>
    <property type="match status" value="1"/>
</dbReference>
<reference evidence="2" key="1">
    <citation type="submission" date="2016-10" db="EMBL/GenBank/DDBJ databases">
        <authorList>
            <person name="Varghese N."/>
            <person name="Submissions S."/>
        </authorList>
    </citation>
    <scope>NUCLEOTIDE SEQUENCE [LARGE SCALE GENOMIC DNA]</scope>
    <source>
        <strain evidence="2">DSM 13234</strain>
    </source>
</reference>
<gene>
    <name evidence="1" type="ORF">SAMN04244559_01753</name>
</gene>
<evidence type="ECO:0000313" key="1">
    <source>
        <dbReference type="EMBL" id="SEH35338.1"/>
    </source>
</evidence>